<evidence type="ECO:0000256" key="1">
    <source>
        <dbReference type="SAM" id="Phobius"/>
    </source>
</evidence>
<dbReference type="Proteomes" id="UP000677218">
    <property type="component" value="Unassembled WGS sequence"/>
</dbReference>
<reference evidence="2" key="1">
    <citation type="submission" date="2020-08" db="EMBL/GenBank/DDBJ databases">
        <title>Taxonomic study for Lactobacillus species isolated from hardwood bark.</title>
        <authorList>
            <person name="Tohno M."/>
            <person name="Tanizawa Y."/>
        </authorList>
    </citation>
    <scope>NUCLEOTIDE SEQUENCE</scope>
    <source>
        <strain evidence="2">B40</strain>
    </source>
</reference>
<keyword evidence="3" id="KW-1185">Reference proteome</keyword>
<feature type="transmembrane region" description="Helical" evidence="1">
    <location>
        <begin position="176"/>
        <end position="196"/>
    </location>
</feature>
<feature type="transmembrane region" description="Helical" evidence="1">
    <location>
        <begin position="50"/>
        <end position="70"/>
    </location>
</feature>
<keyword evidence="1" id="KW-0472">Membrane</keyword>
<keyword evidence="1" id="KW-0812">Transmembrane</keyword>
<proteinExistence type="predicted"/>
<feature type="transmembrane region" description="Helical" evidence="1">
    <location>
        <begin position="7"/>
        <end position="30"/>
    </location>
</feature>
<accession>A0A916VIJ6</accession>
<protein>
    <submittedName>
        <fullName evidence="2">Uncharacterized protein</fullName>
    </submittedName>
</protein>
<dbReference type="AlphaFoldDB" id="A0A916VIJ6"/>
<gene>
    <name evidence="2" type="ORF">LCB40_13600</name>
</gene>
<name>A0A916VIJ6_9LACO</name>
<feature type="transmembrane region" description="Helical" evidence="1">
    <location>
        <begin position="238"/>
        <end position="261"/>
    </location>
</feature>
<evidence type="ECO:0000313" key="2">
    <source>
        <dbReference type="EMBL" id="GFZ27480.1"/>
    </source>
</evidence>
<feature type="transmembrane region" description="Helical" evidence="1">
    <location>
        <begin position="208"/>
        <end position="226"/>
    </location>
</feature>
<dbReference type="EMBL" id="BMAY01000011">
    <property type="protein sequence ID" value="GFZ27480.1"/>
    <property type="molecule type" value="Genomic_DNA"/>
</dbReference>
<comment type="caution">
    <text evidence="2">The sequence shown here is derived from an EMBL/GenBank/DDBJ whole genome shotgun (WGS) entry which is preliminary data.</text>
</comment>
<organism evidence="2 3">
    <name type="scientific">Lactobacillus corticis</name>
    <dbReference type="NCBI Taxonomy" id="2201249"/>
    <lineage>
        <taxon>Bacteria</taxon>
        <taxon>Bacillati</taxon>
        <taxon>Bacillota</taxon>
        <taxon>Bacilli</taxon>
        <taxon>Lactobacillales</taxon>
        <taxon>Lactobacillaceae</taxon>
        <taxon>Lactobacillus</taxon>
    </lineage>
</organism>
<evidence type="ECO:0000313" key="3">
    <source>
        <dbReference type="Proteomes" id="UP000677218"/>
    </source>
</evidence>
<dbReference type="RefSeq" id="WP_212781168.1">
    <property type="nucleotide sequence ID" value="NZ_BMAY01000011.1"/>
</dbReference>
<sequence length="263" mass="28858">MALGHLLLMAIKYLLLGFGVPLGLVLFLTYLNRNTDAMLDGSVGWQWEVYLGWLGIIIHELSHLLLALFFGHKVTEYKLLVLPKDVRSTENGTVRLGYVNHQWNPHSLYQQLGNAFIGTAPVYGSTLAIYCVSRFLAPEWYQNLTTFAHQVINLETPTWNLLWATGISSQGEKIRVIIAVLLIMSITIGGFALSSADLASCVTAFGELALISFILIFVGSLLGGNVQVAAVTQTIAQFSVSALSFSFLVSIMVNVIIRILAIL</sequence>
<keyword evidence="1" id="KW-1133">Transmembrane helix</keyword>